<dbReference type="InterPro" id="IPR050830">
    <property type="entry name" value="Fungal_FAS"/>
</dbReference>
<dbReference type="Gene3D" id="3.40.366.10">
    <property type="entry name" value="Malonyl-Coenzyme A Acyl Carrier Protein, domain 2"/>
    <property type="match status" value="1"/>
</dbReference>
<comment type="caution">
    <text evidence="5">The sequence shown here is derived from an EMBL/GenBank/DDBJ whole genome shotgun (WGS) entry which is preliminary data.</text>
</comment>
<dbReference type="InterPro" id="IPR013565">
    <property type="entry name" value="Fas1/AflB-like_central"/>
</dbReference>
<dbReference type="GO" id="GO:0004318">
    <property type="term" value="F:enoyl-[acyl-carrier-protein] reductase (NADH) activity"/>
    <property type="evidence" value="ECO:0007669"/>
    <property type="project" value="InterPro"/>
</dbReference>
<dbReference type="InterPro" id="IPR001227">
    <property type="entry name" value="Ac_transferase_dom_sf"/>
</dbReference>
<dbReference type="InterPro" id="IPR014043">
    <property type="entry name" value="Acyl_transferase_dom"/>
</dbReference>
<dbReference type="GO" id="GO:0005835">
    <property type="term" value="C:fatty acid synthase complex"/>
    <property type="evidence" value="ECO:0007669"/>
    <property type="project" value="InterPro"/>
</dbReference>
<feature type="domain" description="Fatty acid synthase beta subunit AflB /Fas1-like central" evidence="3">
    <location>
        <begin position="10"/>
        <end position="65"/>
    </location>
</feature>
<dbReference type="Pfam" id="PF08354">
    <property type="entry name" value="Fas1-AflB-like_hel"/>
    <property type="match status" value="2"/>
</dbReference>
<evidence type="ECO:0000259" key="3">
    <source>
        <dbReference type="Pfam" id="PF08354"/>
    </source>
</evidence>
<dbReference type="PANTHER" id="PTHR10982:SF21">
    <property type="entry name" value="FATTY ACID SYNTHASE SUBUNIT BETA"/>
    <property type="match status" value="1"/>
</dbReference>
<dbReference type="PANTHER" id="PTHR10982">
    <property type="entry name" value="MALONYL COA-ACYL CARRIER PROTEIN TRANSACYLASE"/>
    <property type="match status" value="1"/>
</dbReference>
<keyword evidence="6" id="KW-1185">Reference proteome</keyword>
<dbReference type="GO" id="GO:0006633">
    <property type="term" value="P:fatty acid biosynthetic process"/>
    <property type="evidence" value="ECO:0007669"/>
    <property type="project" value="InterPro"/>
</dbReference>
<dbReference type="Gene3D" id="3.20.20.70">
    <property type="entry name" value="Aldolase class I"/>
    <property type="match status" value="1"/>
</dbReference>
<reference evidence="5" key="1">
    <citation type="submission" date="2023-03" db="EMBL/GenBank/DDBJ databases">
        <title>Massive genome expansion in bonnet fungi (Mycena s.s.) driven by repeated elements and novel gene families across ecological guilds.</title>
        <authorList>
            <consortium name="Lawrence Berkeley National Laboratory"/>
            <person name="Harder C.B."/>
            <person name="Miyauchi S."/>
            <person name="Viragh M."/>
            <person name="Kuo A."/>
            <person name="Thoen E."/>
            <person name="Andreopoulos B."/>
            <person name="Lu D."/>
            <person name="Skrede I."/>
            <person name="Drula E."/>
            <person name="Henrissat B."/>
            <person name="Morin E."/>
            <person name="Kohler A."/>
            <person name="Barry K."/>
            <person name="LaButti K."/>
            <person name="Morin E."/>
            <person name="Salamov A."/>
            <person name="Lipzen A."/>
            <person name="Mereny Z."/>
            <person name="Hegedus B."/>
            <person name="Baldrian P."/>
            <person name="Stursova M."/>
            <person name="Weitz H."/>
            <person name="Taylor A."/>
            <person name="Grigoriev I.V."/>
            <person name="Nagy L.G."/>
            <person name="Martin F."/>
            <person name="Kauserud H."/>
        </authorList>
    </citation>
    <scope>NUCLEOTIDE SEQUENCE</scope>
    <source>
        <strain evidence="5">9144</strain>
    </source>
</reference>
<dbReference type="SUPFAM" id="SSF54637">
    <property type="entry name" value="Thioesterase/thiol ester dehydrase-isomerase"/>
    <property type="match status" value="1"/>
</dbReference>
<dbReference type="Pfam" id="PF17951">
    <property type="entry name" value="FAS_meander"/>
    <property type="match status" value="1"/>
</dbReference>
<sequence length="645" mass="71107">MLVPSKVPSLPFIPVLNASFEVWFKKAAEDIKAVFDHCRTQRVCILQGSMAVKQSNVKDEPIKDLPGNINSELLQRLLELKYSGDESKVTVPTVDYLIGYAGSRNTSPASMESFFEEYPITSKQLLASEDSAYFLATSQCPSQKPVPFIPVLDASFEVWFQKDSLWAAENIEAVFDQDPQRVCILQGPMAVKQSKVQDEPIKDLLGNINSELIQRLLELKYSGDESKVPTVDYLSAKLGARANIKRPEANGDSFFEFGSTLPEVSAWLNTLAGPDFSWLRALVVVAHDGDLPVLVSVYGAARSYGEHKPMFQTVYFKFALKLSDLSILEDRQDVSVPLSLQFEYKPSPGFAPIHEIVTGHNTRIKENTFETLEEPDYVVKLETEAAVGILQSDESEPLLAGTSLIFRVASSLQGQDFVSQCFGHRQHLQLVLVGSVDLHQDNCRGNPVVAYIQRHGSPPGLATPLANDSYTLSSGQSLLKLPSLTSRIPRFLAISTRITSTLTSRITLHFPGRAPRPVATLKPMLPKVIGTTYLRTTFPSSEWCFPATSFMYDVSFVGMVLPSDELHVKNRHIGMRDDNIVVNVVTSNSRGEKVLEGSAEISQPTTVYVFTGQGSQEGMGMDLYNSSPAAHAIWDGADAHLLAVL</sequence>
<feature type="domain" description="Malonyl-CoA:ACP transacylase (MAT)" evidence="2">
    <location>
        <begin position="607"/>
        <end position="641"/>
    </location>
</feature>
<dbReference type="AlphaFoldDB" id="A0AAD6VT56"/>
<dbReference type="Gene3D" id="3.10.129.10">
    <property type="entry name" value="Hotdog Thioesterase"/>
    <property type="match status" value="1"/>
</dbReference>
<dbReference type="EMBL" id="JARJCW010000008">
    <property type="protein sequence ID" value="KAJ7221763.1"/>
    <property type="molecule type" value="Genomic_DNA"/>
</dbReference>
<dbReference type="PRINTS" id="PR01483">
    <property type="entry name" value="FASYNTHASE"/>
</dbReference>
<accession>A0AAD6VT56</accession>
<dbReference type="InterPro" id="IPR003965">
    <property type="entry name" value="Fatty_acid_synthase"/>
</dbReference>
<dbReference type="InterPro" id="IPR029069">
    <property type="entry name" value="HotDog_dom_sf"/>
</dbReference>
<protein>
    <submittedName>
        <fullName evidence="5">Uncharacterized protein</fullName>
    </submittedName>
</protein>
<organism evidence="5 6">
    <name type="scientific">Mycena pura</name>
    <dbReference type="NCBI Taxonomy" id="153505"/>
    <lineage>
        <taxon>Eukaryota</taxon>
        <taxon>Fungi</taxon>
        <taxon>Dikarya</taxon>
        <taxon>Basidiomycota</taxon>
        <taxon>Agaricomycotina</taxon>
        <taxon>Agaricomycetes</taxon>
        <taxon>Agaricomycetidae</taxon>
        <taxon>Agaricales</taxon>
        <taxon>Marasmiineae</taxon>
        <taxon>Mycenaceae</taxon>
        <taxon>Mycena</taxon>
    </lineage>
</organism>
<dbReference type="Gene3D" id="1.20.930.70">
    <property type="match status" value="1"/>
</dbReference>
<dbReference type="Gene3D" id="2.40.128.700">
    <property type="match status" value="1"/>
</dbReference>
<dbReference type="InterPro" id="IPR040883">
    <property type="entry name" value="FAS_meander"/>
</dbReference>
<keyword evidence="1" id="KW-0808">Transferase</keyword>
<evidence type="ECO:0000259" key="2">
    <source>
        <dbReference type="Pfam" id="PF00698"/>
    </source>
</evidence>
<dbReference type="InterPro" id="IPR013785">
    <property type="entry name" value="Aldolase_TIM"/>
</dbReference>
<feature type="domain" description="Fatty acid synthase beta subunit AflB /Fas1-like central" evidence="3">
    <location>
        <begin position="109"/>
        <end position="205"/>
    </location>
</feature>
<dbReference type="Pfam" id="PF22235">
    <property type="entry name" value="FAS1_thioest_ins"/>
    <property type="match status" value="1"/>
</dbReference>
<evidence type="ECO:0000313" key="5">
    <source>
        <dbReference type="EMBL" id="KAJ7221763.1"/>
    </source>
</evidence>
<feature type="domain" description="Fatty acid synthase meander beta sheet" evidence="4">
    <location>
        <begin position="291"/>
        <end position="366"/>
    </location>
</feature>
<evidence type="ECO:0000313" key="6">
    <source>
        <dbReference type="Proteomes" id="UP001219525"/>
    </source>
</evidence>
<dbReference type="Pfam" id="PF00698">
    <property type="entry name" value="Acyl_transf_1"/>
    <property type="match status" value="1"/>
</dbReference>
<dbReference type="GO" id="GO:0004312">
    <property type="term" value="F:fatty acid synthase activity"/>
    <property type="evidence" value="ECO:0007669"/>
    <property type="project" value="InterPro"/>
</dbReference>
<dbReference type="Proteomes" id="UP001219525">
    <property type="component" value="Unassembled WGS sequence"/>
</dbReference>
<gene>
    <name evidence="5" type="ORF">GGX14DRAFT_671257</name>
</gene>
<evidence type="ECO:0000256" key="1">
    <source>
        <dbReference type="ARBA" id="ARBA00022679"/>
    </source>
</evidence>
<name>A0AAD6VT56_9AGAR</name>
<dbReference type="Gene3D" id="3.30.1120.100">
    <property type="match status" value="1"/>
</dbReference>
<proteinExistence type="predicted"/>
<evidence type="ECO:0000259" key="4">
    <source>
        <dbReference type="Pfam" id="PF17951"/>
    </source>
</evidence>
<dbReference type="GO" id="GO:0019171">
    <property type="term" value="F:(3R)-hydroxyacyl-[acyl-carrier-protein] dehydratase activity"/>
    <property type="evidence" value="ECO:0007669"/>
    <property type="project" value="InterPro"/>
</dbReference>